<dbReference type="Pfam" id="PF00403">
    <property type="entry name" value="HMA"/>
    <property type="match status" value="1"/>
</dbReference>
<dbReference type="Gene3D" id="3.30.70.100">
    <property type="match status" value="1"/>
</dbReference>
<proteinExistence type="predicted"/>
<dbReference type="InterPro" id="IPR036163">
    <property type="entry name" value="HMA_dom_sf"/>
</dbReference>
<evidence type="ECO:0000313" key="3">
    <source>
        <dbReference type="Proteomes" id="UP001486565"/>
    </source>
</evidence>
<dbReference type="CDD" id="cd00371">
    <property type="entry name" value="HMA"/>
    <property type="match status" value="1"/>
</dbReference>
<dbReference type="InterPro" id="IPR006121">
    <property type="entry name" value="HMA_dom"/>
</dbReference>
<gene>
    <name evidence="2" type="ORF">QBE51_05865</name>
</gene>
<sequence length="67" mass="7644">MNRVHYQVNGMQNENYKNQIKNALDKIEGVQMVNVDLVRGSVEVGYNEPADENEIKECIEKTGCTIE</sequence>
<accession>A0ABZ2Y8W6</accession>
<dbReference type="SUPFAM" id="SSF55008">
    <property type="entry name" value="HMA, heavy metal-associated domain"/>
    <property type="match status" value="1"/>
</dbReference>
<dbReference type="PROSITE" id="PS50846">
    <property type="entry name" value="HMA_2"/>
    <property type="match status" value="1"/>
</dbReference>
<evidence type="ECO:0000313" key="2">
    <source>
        <dbReference type="EMBL" id="WZL71049.1"/>
    </source>
</evidence>
<keyword evidence="3" id="KW-1185">Reference proteome</keyword>
<dbReference type="EMBL" id="CP121687">
    <property type="protein sequence ID" value="WZL71049.1"/>
    <property type="molecule type" value="Genomic_DNA"/>
</dbReference>
<dbReference type="Proteomes" id="UP001486565">
    <property type="component" value="Chromosome"/>
</dbReference>
<name>A0ABZ2Y8W6_9FIRM</name>
<evidence type="ECO:0000259" key="1">
    <source>
        <dbReference type="PROSITE" id="PS50846"/>
    </source>
</evidence>
<feature type="domain" description="HMA" evidence="1">
    <location>
        <begin position="2"/>
        <end position="67"/>
    </location>
</feature>
<reference evidence="2 3" key="1">
    <citation type="submission" date="2023-03" db="EMBL/GenBank/DDBJ databases">
        <title>Novel Species.</title>
        <authorList>
            <person name="Ma S."/>
        </authorList>
    </citation>
    <scope>NUCLEOTIDE SEQUENCE [LARGE SCALE GENOMIC DNA]</scope>
    <source>
        <strain evidence="2 3">LIND6LT2</strain>
    </source>
</reference>
<organism evidence="2 3">
    <name type="scientific">Defluviitalea saccharophila</name>
    <dbReference type="NCBI Taxonomy" id="879970"/>
    <lineage>
        <taxon>Bacteria</taxon>
        <taxon>Bacillati</taxon>
        <taxon>Bacillota</taxon>
        <taxon>Clostridia</taxon>
        <taxon>Lachnospirales</taxon>
        <taxon>Defluviitaleaceae</taxon>
        <taxon>Defluviitalea</taxon>
    </lineage>
</organism>
<dbReference type="RefSeq" id="WP_341878013.1">
    <property type="nucleotide sequence ID" value="NZ_CP121687.1"/>
</dbReference>
<protein>
    <submittedName>
        <fullName evidence="2">Heavy-metal-associated domain-containing protein</fullName>
    </submittedName>
</protein>